<dbReference type="Gene3D" id="2.70.150.10">
    <property type="entry name" value="Calcium-transporting ATPase, cytoplasmic transduction domain A"/>
    <property type="match status" value="1"/>
</dbReference>
<evidence type="ECO:0000256" key="6">
    <source>
        <dbReference type="ARBA" id="ARBA00022989"/>
    </source>
</evidence>
<dbReference type="SFLD" id="SFLDS00003">
    <property type="entry name" value="Haloacid_Dehalogenase"/>
    <property type="match status" value="1"/>
</dbReference>
<protein>
    <submittedName>
        <fullName evidence="10">Unannotated protein</fullName>
    </submittedName>
</protein>
<evidence type="ECO:0000313" key="10">
    <source>
        <dbReference type="EMBL" id="CAB4746808.1"/>
    </source>
</evidence>
<dbReference type="Pfam" id="PF13246">
    <property type="entry name" value="Cation_ATPase"/>
    <property type="match status" value="1"/>
</dbReference>
<gene>
    <name evidence="10" type="ORF">UFOPK2766_01411</name>
</gene>
<dbReference type="InterPro" id="IPR023299">
    <property type="entry name" value="ATPase_P-typ_cyto_dom_N"/>
</dbReference>
<dbReference type="Pfam" id="PF00690">
    <property type="entry name" value="Cation_ATPase_N"/>
    <property type="match status" value="1"/>
</dbReference>
<evidence type="ECO:0000259" key="9">
    <source>
        <dbReference type="SMART" id="SM00831"/>
    </source>
</evidence>
<feature type="transmembrane region" description="Helical" evidence="8">
    <location>
        <begin position="289"/>
        <end position="315"/>
    </location>
</feature>
<dbReference type="PRINTS" id="PR00120">
    <property type="entry name" value="HATPASE"/>
</dbReference>
<sequence>MLQQQNSPPTEWFRLPAEQVTALLNVDPFVGLSSQQVAEQLALHGPNQLTEPPRTPAWKRFLAQFRNLMVYILIGAAVVSAAVGDYKDPIVIGIVLLINAVMGFIQENKADNALAALKSMLLTIVRVRRNGEVQEVPAAELVPGDVVLLEAGDKIPADGRFLMTAATAVDESMLTGESLAVDKQSAEVLMGHDGSSEVAVADRICMGYMNSTLVRGRAEMVVTEIGMETQVGHLAGLLGSAEEKPTPLQEQIDQLGKRLAAIAIFAVLLLFAIALWQSRPISSTDVSEALINSVALAVAAIPEGLPAVVTVTLAIGVSRMAKRNAIVKRLSSVETLGSTNVICSDKTGTLTLNQMTATRLLAGGQSFEVSGLGYEPIGEILSGSPSDSPSGSPTDIQPALLAGLLCNDAHLRLEDGRTQLVGDPTEGALLVLAAKGGLDPEGLRDEFARIEEVPFDSSTKFMATLHPHAEDRNKSLLVVKGAPDVVIARCSTSSVIAGRTTITDQGRAELLELNDSLGAEGLRVLALATLELPVAPGDYGGDLAAEIAELHLVGLVGILDPPRPEAIAAIAECATAGIQVKMITGDHASTAGAIAQVLGIKGRVVTGAELDRISDEDLPAQISEIGVCARVSPEHKVRVVKALQATGNIVAMTGDGVNDAASLKEAEIGVAMGITGTEVTKEAGDMVLTDDNFATIVHAVEGGRAIYDNILTFVRFQLTTNISAIFVILLAQISGIGALFNAIQILFVNIIADGPPAIALGVDPPKPGIMERNPRSRDEVILSGPRLGRIVFSAIVITAGTLGIYLRFRSDNDEQAMTMAFTAFVFFQLVNSFCVRSGHDTVFSRYSLANRPLLYALAGVLVMQVMVVQLPFLQGVFETVPLSLQEWGWVIVTPLILLVVEELRKAAWRARQAHKAPLATQP</sequence>
<feature type="domain" description="Cation-transporting P-type ATPase N-terminal" evidence="9">
    <location>
        <begin position="11"/>
        <end position="85"/>
    </location>
</feature>
<dbReference type="SFLD" id="SFLDF00027">
    <property type="entry name" value="p-type_atpase"/>
    <property type="match status" value="1"/>
</dbReference>
<dbReference type="SFLD" id="SFLDG00002">
    <property type="entry name" value="C1.7:_P-type_atpase_like"/>
    <property type="match status" value="1"/>
</dbReference>
<dbReference type="Gene3D" id="3.40.50.1000">
    <property type="entry name" value="HAD superfamily/HAD-like"/>
    <property type="match status" value="1"/>
</dbReference>
<comment type="subcellular location">
    <subcellularLocation>
        <location evidence="1">Membrane</location>
        <topology evidence="1">Multi-pass membrane protein</topology>
    </subcellularLocation>
</comment>
<dbReference type="SUPFAM" id="SSF81653">
    <property type="entry name" value="Calcium ATPase, transduction domain A"/>
    <property type="match status" value="1"/>
</dbReference>
<dbReference type="NCBIfam" id="TIGR01494">
    <property type="entry name" value="ATPase_P-type"/>
    <property type="match status" value="3"/>
</dbReference>
<dbReference type="SUPFAM" id="SSF81665">
    <property type="entry name" value="Calcium ATPase, transmembrane domain M"/>
    <property type="match status" value="1"/>
</dbReference>
<dbReference type="InterPro" id="IPR023298">
    <property type="entry name" value="ATPase_P-typ_TM_dom_sf"/>
</dbReference>
<accession>A0A6J6TI41</accession>
<dbReference type="Gene3D" id="3.40.1110.10">
    <property type="entry name" value="Calcium-transporting ATPase, cytoplasmic domain N"/>
    <property type="match status" value="1"/>
</dbReference>
<feature type="transmembrane region" description="Helical" evidence="8">
    <location>
        <begin position="790"/>
        <end position="808"/>
    </location>
</feature>
<reference evidence="10" key="1">
    <citation type="submission" date="2020-05" db="EMBL/GenBank/DDBJ databases">
        <authorList>
            <person name="Chiriac C."/>
            <person name="Salcher M."/>
            <person name="Ghai R."/>
            <person name="Kavagutti S V."/>
        </authorList>
    </citation>
    <scope>NUCLEOTIDE SEQUENCE</scope>
</reference>
<dbReference type="InterPro" id="IPR001757">
    <property type="entry name" value="P_typ_ATPase"/>
</dbReference>
<dbReference type="PRINTS" id="PR00119">
    <property type="entry name" value="CATATPASE"/>
</dbReference>
<dbReference type="Gene3D" id="1.20.1110.10">
    <property type="entry name" value="Calcium-transporting ATPase, transmembrane domain"/>
    <property type="match status" value="1"/>
</dbReference>
<dbReference type="PANTHER" id="PTHR42861">
    <property type="entry name" value="CALCIUM-TRANSPORTING ATPASE"/>
    <property type="match status" value="1"/>
</dbReference>
<dbReference type="GO" id="GO:0005524">
    <property type="term" value="F:ATP binding"/>
    <property type="evidence" value="ECO:0007669"/>
    <property type="project" value="UniProtKB-KW"/>
</dbReference>
<name>A0A6J6TI41_9ZZZZ</name>
<dbReference type="InterPro" id="IPR004014">
    <property type="entry name" value="ATPase_P-typ_cation-transptr_N"/>
</dbReference>
<keyword evidence="3" id="KW-0547">Nucleotide-binding</keyword>
<keyword evidence="2 8" id="KW-0812">Transmembrane</keyword>
<dbReference type="InterPro" id="IPR036412">
    <property type="entry name" value="HAD-like_sf"/>
</dbReference>
<feature type="transmembrane region" description="Helical" evidence="8">
    <location>
        <begin position="259"/>
        <end position="277"/>
    </location>
</feature>
<keyword evidence="6 8" id="KW-1133">Transmembrane helix</keyword>
<keyword evidence="5" id="KW-1278">Translocase</keyword>
<proteinExistence type="predicted"/>
<evidence type="ECO:0000256" key="5">
    <source>
        <dbReference type="ARBA" id="ARBA00022967"/>
    </source>
</evidence>
<evidence type="ECO:0000256" key="3">
    <source>
        <dbReference type="ARBA" id="ARBA00022741"/>
    </source>
</evidence>
<evidence type="ECO:0000256" key="7">
    <source>
        <dbReference type="ARBA" id="ARBA00023136"/>
    </source>
</evidence>
<evidence type="ECO:0000256" key="1">
    <source>
        <dbReference type="ARBA" id="ARBA00004141"/>
    </source>
</evidence>
<feature type="transmembrane region" description="Helical" evidence="8">
    <location>
        <begin position="725"/>
        <end position="752"/>
    </location>
</feature>
<organism evidence="10">
    <name type="scientific">freshwater metagenome</name>
    <dbReference type="NCBI Taxonomy" id="449393"/>
    <lineage>
        <taxon>unclassified sequences</taxon>
        <taxon>metagenomes</taxon>
        <taxon>ecological metagenomes</taxon>
    </lineage>
</organism>
<evidence type="ECO:0000256" key="4">
    <source>
        <dbReference type="ARBA" id="ARBA00022840"/>
    </source>
</evidence>
<dbReference type="Pfam" id="PF00122">
    <property type="entry name" value="E1-E2_ATPase"/>
    <property type="match status" value="1"/>
</dbReference>
<dbReference type="EMBL" id="CAEZYU010000064">
    <property type="protein sequence ID" value="CAB4746808.1"/>
    <property type="molecule type" value="Genomic_DNA"/>
</dbReference>
<evidence type="ECO:0000256" key="2">
    <source>
        <dbReference type="ARBA" id="ARBA00022692"/>
    </source>
</evidence>
<feature type="transmembrane region" description="Helical" evidence="8">
    <location>
        <begin position="68"/>
        <end position="84"/>
    </location>
</feature>
<dbReference type="SMART" id="SM00831">
    <property type="entry name" value="Cation_ATPase_N"/>
    <property type="match status" value="1"/>
</dbReference>
<keyword evidence="7 8" id="KW-0472">Membrane</keyword>
<dbReference type="AlphaFoldDB" id="A0A6J6TI41"/>
<dbReference type="PROSITE" id="PS00154">
    <property type="entry name" value="ATPASE_E1_E2"/>
    <property type="match status" value="1"/>
</dbReference>
<dbReference type="InterPro" id="IPR006068">
    <property type="entry name" value="ATPase_P-typ_cation-transptr_C"/>
</dbReference>
<feature type="transmembrane region" description="Helical" evidence="8">
    <location>
        <begin position="853"/>
        <end position="872"/>
    </location>
</feature>
<feature type="transmembrane region" description="Helical" evidence="8">
    <location>
        <begin position="90"/>
        <end position="105"/>
    </location>
</feature>
<dbReference type="InterPro" id="IPR018303">
    <property type="entry name" value="ATPase_P-typ_P_site"/>
</dbReference>
<dbReference type="InterPro" id="IPR044492">
    <property type="entry name" value="P_typ_ATPase_HD_dom"/>
</dbReference>
<dbReference type="InterPro" id="IPR008250">
    <property type="entry name" value="ATPase_P-typ_transduc_dom_A_sf"/>
</dbReference>
<dbReference type="FunFam" id="3.40.50.1000:FF:000001">
    <property type="entry name" value="Phospholipid-transporting ATPase IC"/>
    <property type="match status" value="1"/>
</dbReference>
<dbReference type="SUPFAM" id="SSF81660">
    <property type="entry name" value="Metal cation-transporting ATPase, ATP-binding domain N"/>
    <property type="match status" value="1"/>
</dbReference>
<dbReference type="InterPro" id="IPR023214">
    <property type="entry name" value="HAD_sf"/>
</dbReference>
<dbReference type="GO" id="GO:0016887">
    <property type="term" value="F:ATP hydrolysis activity"/>
    <property type="evidence" value="ECO:0007669"/>
    <property type="project" value="InterPro"/>
</dbReference>
<feature type="transmembrane region" description="Helical" evidence="8">
    <location>
        <begin position="884"/>
        <end position="903"/>
    </location>
</feature>
<evidence type="ECO:0000256" key="8">
    <source>
        <dbReference type="SAM" id="Phobius"/>
    </source>
</evidence>
<dbReference type="InterPro" id="IPR059000">
    <property type="entry name" value="ATPase_P-type_domA"/>
</dbReference>
<dbReference type="Pfam" id="PF00689">
    <property type="entry name" value="Cation_ATPase_C"/>
    <property type="match status" value="1"/>
</dbReference>
<dbReference type="SUPFAM" id="SSF56784">
    <property type="entry name" value="HAD-like"/>
    <property type="match status" value="1"/>
</dbReference>
<keyword evidence="4" id="KW-0067">ATP-binding</keyword>
<dbReference type="GO" id="GO:0016020">
    <property type="term" value="C:membrane"/>
    <property type="evidence" value="ECO:0007669"/>
    <property type="project" value="UniProtKB-SubCell"/>
</dbReference>